<evidence type="ECO:0000313" key="2">
    <source>
        <dbReference type="EMBL" id="KAD6795328.1"/>
    </source>
</evidence>
<gene>
    <name evidence="2" type="ORF">E3N88_06224</name>
</gene>
<comment type="caution">
    <text evidence="2">The sequence shown here is derived from an EMBL/GenBank/DDBJ whole genome shotgun (WGS) entry which is preliminary data.</text>
</comment>
<dbReference type="Proteomes" id="UP000326396">
    <property type="component" value="Linkage Group LG11"/>
</dbReference>
<keyword evidence="3" id="KW-1185">Reference proteome</keyword>
<protein>
    <recommendedName>
        <fullName evidence="4">Endonuclease/exonuclease/phosphatase domain-containing protein</fullName>
    </recommendedName>
</protein>
<evidence type="ECO:0000313" key="3">
    <source>
        <dbReference type="Proteomes" id="UP000326396"/>
    </source>
</evidence>
<dbReference type="PANTHER" id="PTHR33710">
    <property type="entry name" value="BNAC02G09200D PROTEIN"/>
    <property type="match status" value="1"/>
</dbReference>
<sequence>MKSEASTDDCNLSLDCMAVLVSDGEPIQERVTLRWKEKAYVCWIMEDFRPWVPDFVGTDEPRHNSDEETIGEMIGNESKEEGCENEVGSVSGNDRVAQGLHGDFNPNDNVFVYGNKENGTNRWRRRRKTQRLHGLNTGPALAQNNSPEFARAKKRARNEEGPLDPEIIPPINWPFHITLDLNNNPISMIPEDSISQVPDTMIDTTDPEVKEGEMATSVIPQTSDDSPGLRDPVSTTNTKMLLEVGEFRYPFTQVDLQKEIDATIEIAEKVGIMLVDHQEAVKLAIIEEETQLSEVSKIRTGILWGKSKYEFEGVGANGRSGGLLSIWDPGIFQKIKVVVKKNFLLISGKITGYQEMFNIVNVYGPQILSDKKDLWVELEKLKNEGSGLWVFAGDFNEVRNSSERLNSDFSPQGANLFNQFIFNAQLMEYNMGGHPFTYMRGFGSSYSKLDRFLVCDDFVNRWPNACARSLPRHLSDHSPIILITSNIDFGSTPFRFFSSWFKYQGIEEVVKSTLGMGGTGNKPDKILASKLTLLKETLREWIKIQKFKNESNLTSLKLTSDYYDKEASIRRPGLVTATPFVIVRRHPFSRSYGAILPIREHFGVNTHPNNSFV</sequence>
<accession>A0A5N6PN72</accession>
<dbReference type="AlphaFoldDB" id="A0A5N6PN72"/>
<organism evidence="2 3">
    <name type="scientific">Mikania micrantha</name>
    <name type="common">bitter vine</name>
    <dbReference type="NCBI Taxonomy" id="192012"/>
    <lineage>
        <taxon>Eukaryota</taxon>
        <taxon>Viridiplantae</taxon>
        <taxon>Streptophyta</taxon>
        <taxon>Embryophyta</taxon>
        <taxon>Tracheophyta</taxon>
        <taxon>Spermatophyta</taxon>
        <taxon>Magnoliopsida</taxon>
        <taxon>eudicotyledons</taxon>
        <taxon>Gunneridae</taxon>
        <taxon>Pentapetalae</taxon>
        <taxon>asterids</taxon>
        <taxon>campanulids</taxon>
        <taxon>Asterales</taxon>
        <taxon>Asteraceae</taxon>
        <taxon>Asteroideae</taxon>
        <taxon>Heliantheae alliance</taxon>
        <taxon>Eupatorieae</taxon>
        <taxon>Mikania</taxon>
    </lineage>
</organism>
<name>A0A5N6PN72_9ASTR</name>
<feature type="region of interest" description="Disordered" evidence="1">
    <location>
        <begin position="136"/>
        <end position="165"/>
    </location>
</feature>
<evidence type="ECO:0008006" key="4">
    <source>
        <dbReference type="Google" id="ProtNLM"/>
    </source>
</evidence>
<dbReference type="InterPro" id="IPR036691">
    <property type="entry name" value="Endo/exonu/phosph_ase_sf"/>
</dbReference>
<reference evidence="2 3" key="1">
    <citation type="submission" date="2019-05" db="EMBL/GenBank/DDBJ databases">
        <title>Mikania micrantha, genome provides insights into the molecular mechanism of rapid growth.</title>
        <authorList>
            <person name="Liu B."/>
        </authorList>
    </citation>
    <scope>NUCLEOTIDE SEQUENCE [LARGE SCALE GENOMIC DNA]</scope>
    <source>
        <strain evidence="2">NLD-2019</strain>
        <tissue evidence="2">Leaf</tissue>
    </source>
</reference>
<dbReference type="SUPFAM" id="SSF56219">
    <property type="entry name" value="DNase I-like"/>
    <property type="match status" value="1"/>
</dbReference>
<proteinExistence type="predicted"/>
<dbReference type="Gene3D" id="3.60.10.10">
    <property type="entry name" value="Endonuclease/exonuclease/phosphatase"/>
    <property type="match status" value="1"/>
</dbReference>
<dbReference type="EMBL" id="SZYD01000003">
    <property type="protein sequence ID" value="KAD6795328.1"/>
    <property type="molecule type" value="Genomic_DNA"/>
</dbReference>
<dbReference type="PANTHER" id="PTHR33710:SF64">
    <property type="entry name" value="ENDONUCLEASE_EXONUCLEASE_PHOSPHATASE DOMAIN-CONTAINING PROTEIN"/>
    <property type="match status" value="1"/>
</dbReference>
<evidence type="ECO:0000256" key="1">
    <source>
        <dbReference type="SAM" id="MobiDB-lite"/>
    </source>
</evidence>
<dbReference type="OrthoDB" id="1881450at2759"/>